<dbReference type="Proteomes" id="UP001359559">
    <property type="component" value="Unassembled WGS sequence"/>
</dbReference>
<feature type="transmembrane region" description="Helical" evidence="2">
    <location>
        <begin position="6"/>
        <end position="23"/>
    </location>
</feature>
<gene>
    <name evidence="3" type="ORF">RJT34_06409</name>
</gene>
<organism evidence="3 4">
    <name type="scientific">Clitoria ternatea</name>
    <name type="common">Butterfly pea</name>
    <dbReference type="NCBI Taxonomy" id="43366"/>
    <lineage>
        <taxon>Eukaryota</taxon>
        <taxon>Viridiplantae</taxon>
        <taxon>Streptophyta</taxon>
        <taxon>Embryophyta</taxon>
        <taxon>Tracheophyta</taxon>
        <taxon>Spermatophyta</taxon>
        <taxon>Magnoliopsida</taxon>
        <taxon>eudicotyledons</taxon>
        <taxon>Gunneridae</taxon>
        <taxon>Pentapetalae</taxon>
        <taxon>rosids</taxon>
        <taxon>fabids</taxon>
        <taxon>Fabales</taxon>
        <taxon>Fabaceae</taxon>
        <taxon>Papilionoideae</taxon>
        <taxon>50 kb inversion clade</taxon>
        <taxon>NPAAA clade</taxon>
        <taxon>indigoferoid/millettioid clade</taxon>
        <taxon>Phaseoleae</taxon>
        <taxon>Clitoria</taxon>
    </lineage>
</organism>
<name>A0AAN9K298_CLITE</name>
<proteinExistence type="predicted"/>
<accession>A0AAN9K298</accession>
<feature type="compositionally biased region" description="Basic and acidic residues" evidence="1">
    <location>
        <begin position="113"/>
        <end position="122"/>
    </location>
</feature>
<sequence length="162" mass="19534">MFSFFWVPLPLLMYLQVIFYYYYKAKKEKDREDRERRKGKQRREKEGGHESGKEESHKRDKGENDNAEFEIQSSKENRRSEDVNRKQQKQHRSPEYEMEKRGLGDLMAMQHSSGHESDEGQDKRHKRDHCGDSHREGDYEELEDGEFGDDMIDHNRYSIQTL</sequence>
<reference evidence="3 4" key="1">
    <citation type="submission" date="2024-01" db="EMBL/GenBank/DDBJ databases">
        <title>The genomes of 5 underutilized Papilionoideae crops provide insights into root nodulation and disease resistance.</title>
        <authorList>
            <person name="Yuan L."/>
        </authorList>
    </citation>
    <scope>NUCLEOTIDE SEQUENCE [LARGE SCALE GENOMIC DNA]</scope>
    <source>
        <strain evidence="3">LY-2023</strain>
        <tissue evidence="3">Leaf</tissue>
    </source>
</reference>
<keyword evidence="2" id="KW-1133">Transmembrane helix</keyword>
<dbReference type="AlphaFoldDB" id="A0AAN9K298"/>
<keyword evidence="2" id="KW-0812">Transmembrane</keyword>
<evidence type="ECO:0000256" key="1">
    <source>
        <dbReference type="SAM" id="MobiDB-lite"/>
    </source>
</evidence>
<evidence type="ECO:0000313" key="4">
    <source>
        <dbReference type="Proteomes" id="UP001359559"/>
    </source>
</evidence>
<comment type="caution">
    <text evidence="3">The sequence shown here is derived from an EMBL/GenBank/DDBJ whole genome shotgun (WGS) entry which is preliminary data.</text>
</comment>
<feature type="region of interest" description="Disordered" evidence="1">
    <location>
        <begin position="28"/>
        <end position="162"/>
    </location>
</feature>
<feature type="compositionally biased region" description="Basic and acidic residues" evidence="1">
    <location>
        <begin position="43"/>
        <end position="64"/>
    </location>
</feature>
<keyword evidence="4" id="KW-1185">Reference proteome</keyword>
<dbReference type="EMBL" id="JAYKXN010000002">
    <property type="protein sequence ID" value="KAK7309570.1"/>
    <property type="molecule type" value="Genomic_DNA"/>
</dbReference>
<feature type="compositionally biased region" description="Acidic residues" evidence="1">
    <location>
        <begin position="138"/>
        <end position="150"/>
    </location>
</feature>
<feature type="compositionally biased region" description="Basic and acidic residues" evidence="1">
    <location>
        <begin position="92"/>
        <end position="103"/>
    </location>
</feature>
<evidence type="ECO:0000313" key="3">
    <source>
        <dbReference type="EMBL" id="KAK7309570.1"/>
    </source>
</evidence>
<protein>
    <submittedName>
        <fullName evidence="3">Uncharacterized protein</fullName>
    </submittedName>
</protein>
<keyword evidence="2" id="KW-0472">Membrane</keyword>
<feature type="compositionally biased region" description="Basic and acidic residues" evidence="1">
    <location>
        <begin position="73"/>
        <end position="85"/>
    </location>
</feature>
<evidence type="ECO:0000256" key="2">
    <source>
        <dbReference type="SAM" id="Phobius"/>
    </source>
</evidence>